<dbReference type="Pfam" id="PF06645">
    <property type="entry name" value="SPC12"/>
    <property type="match status" value="1"/>
</dbReference>
<protein>
    <recommendedName>
        <fullName evidence="3">Signal peptidase complex subunit 1</fullName>
    </recommendedName>
    <alternativeName>
        <fullName evidence="8">Microsomal signal peptidase 12 kDa subunit</fullName>
    </alternativeName>
</protein>
<evidence type="ECO:0000313" key="13">
    <source>
        <dbReference type="Proteomes" id="UP000037069"/>
    </source>
</evidence>
<dbReference type="STRING" id="7375.A0A0L0BZ22"/>
<keyword evidence="6 11" id="KW-1133">Transmembrane helix</keyword>
<gene>
    <name evidence="12" type="ORF">FF38_09616</name>
</gene>
<feature type="region of interest" description="Disordered" evidence="10">
    <location>
        <begin position="69"/>
        <end position="97"/>
    </location>
</feature>
<reference evidence="12 13" key="1">
    <citation type="journal article" date="2015" name="Nat. Commun.">
        <title>Lucilia cuprina genome unlocks parasitic fly biology to underpin future interventions.</title>
        <authorList>
            <person name="Anstead C.A."/>
            <person name="Korhonen P.K."/>
            <person name="Young N.D."/>
            <person name="Hall R.S."/>
            <person name="Jex A.R."/>
            <person name="Murali S.C."/>
            <person name="Hughes D.S."/>
            <person name="Lee S.F."/>
            <person name="Perry T."/>
            <person name="Stroehlein A.J."/>
            <person name="Ansell B.R."/>
            <person name="Breugelmans B."/>
            <person name="Hofmann A."/>
            <person name="Qu J."/>
            <person name="Dugan S."/>
            <person name="Lee S.L."/>
            <person name="Chao H."/>
            <person name="Dinh H."/>
            <person name="Han Y."/>
            <person name="Doddapaneni H.V."/>
            <person name="Worley K.C."/>
            <person name="Muzny D.M."/>
            <person name="Ioannidis P."/>
            <person name="Waterhouse R.M."/>
            <person name="Zdobnov E.M."/>
            <person name="James P.J."/>
            <person name="Bagnall N.H."/>
            <person name="Kotze A.C."/>
            <person name="Gibbs R.A."/>
            <person name="Richards S."/>
            <person name="Batterham P."/>
            <person name="Gasser R.B."/>
        </authorList>
    </citation>
    <scope>NUCLEOTIDE SEQUENCE [LARGE SCALE GENOMIC DNA]</scope>
    <source>
        <strain evidence="12 13">LS</strain>
        <tissue evidence="12">Full body</tissue>
    </source>
</reference>
<keyword evidence="13" id="KW-1185">Reference proteome</keyword>
<dbReference type="Proteomes" id="UP000037069">
    <property type="component" value="Unassembled WGS sequence"/>
</dbReference>
<evidence type="ECO:0000256" key="10">
    <source>
        <dbReference type="SAM" id="MobiDB-lite"/>
    </source>
</evidence>
<keyword evidence="4 11" id="KW-0812">Transmembrane</keyword>
<proteinExistence type="inferred from homology"/>
<dbReference type="PANTHER" id="PTHR13202:SF0">
    <property type="entry name" value="SIGNAL PEPTIDASE COMPLEX SUBUNIT 1"/>
    <property type="match status" value="1"/>
</dbReference>
<evidence type="ECO:0000256" key="3">
    <source>
        <dbReference type="ARBA" id="ARBA00017059"/>
    </source>
</evidence>
<evidence type="ECO:0000256" key="1">
    <source>
        <dbReference type="ARBA" id="ARBA00004477"/>
    </source>
</evidence>
<dbReference type="GO" id="GO:0006465">
    <property type="term" value="P:signal peptide processing"/>
    <property type="evidence" value="ECO:0007669"/>
    <property type="project" value="InterPro"/>
</dbReference>
<name>A0A0L0BZ22_LUCCU</name>
<sequence>MLNIPTHMDFVGQHKAEKYSRFIITLFGIVGLIWGAIIQQFSQTVYILGAGFVLASLLTIPPWPMFRRNPLNWQKPRPEPSDSGNGGQEENKQKKKK</sequence>
<accession>A0A0L0BZ22</accession>
<evidence type="ECO:0000256" key="9">
    <source>
        <dbReference type="ARBA" id="ARBA00045204"/>
    </source>
</evidence>
<dbReference type="OrthoDB" id="263893at2759"/>
<evidence type="ECO:0000256" key="5">
    <source>
        <dbReference type="ARBA" id="ARBA00022824"/>
    </source>
</evidence>
<keyword evidence="5" id="KW-0256">Endoplasmic reticulum</keyword>
<comment type="caution">
    <text evidence="12">The sequence shown here is derived from an EMBL/GenBank/DDBJ whole genome shotgun (WGS) entry which is preliminary data.</text>
</comment>
<evidence type="ECO:0000256" key="11">
    <source>
        <dbReference type="SAM" id="Phobius"/>
    </source>
</evidence>
<evidence type="ECO:0000256" key="6">
    <source>
        <dbReference type="ARBA" id="ARBA00022989"/>
    </source>
</evidence>
<evidence type="ECO:0000256" key="7">
    <source>
        <dbReference type="ARBA" id="ARBA00023136"/>
    </source>
</evidence>
<comment type="subcellular location">
    <subcellularLocation>
        <location evidence="1">Endoplasmic reticulum membrane</location>
        <topology evidence="1">Multi-pass membrane protein</topology>
    </subcellularLocation>
</comment>
<comment type="function">
    <text evidence="9">Component of the signal peptidase complex (SPC) which catalyzes the cleavage of N-terminal signal sequences from nascent proteins as they are translocated into the lumen of the endoplasmic reticulum. Dispensable for SPC enzymatic activity.</text>
</comment>
<dbReference type="EMBL" id="JRES01001133">
    <property type="protein sequence ID" value="KNC25260.1"/>
    <property type="molecule type" value="Genomic_DNA"/>
</dbReference>
<dbReference type="InterPro" id="IPR009542">
    <property type="entry name" value="Spc1/SPCS1"/>
</dbReference>
<organism evidence="12 13">
    <name type="scientific">Lucilia cuprina</name>
    <name type="common">Green bottle fly</name>
    <name type="synonym">Australian sheep blowfly</name>
    <dbReference type="NCBI Taxonomy" id="7375"/>
    <lineage>
        <taxon>Eukaryota</taxon>
        <taxon>Metazoa</taxon>
        <taxon>Ecdysozoa</taxon>
        <taxon>Arthropoda</taxon>
        <taxon>Hexapoda</taxon>
        <taxon>Insecta</taxon>
        <taxon>Pterygota</taxon>
        <taxon>Neoptera</taxon>
        <taxon>Endopterygota</taxon>
        <taxon>Diptera</taxon>
        <taxon>Brachycera</taxon>
        <taxon>Muscomorpha</taxon>
        <taxon>Oestroidea</taxon>
        <taxon>Calliphoridae</taxon>
        <taxon>Luciliinae</taxon>
        <taxon>Lucilia</taxon>
    </lineage>
</organism>
<evidence type="ECO:0000256" key="2">
    <source>
        <dbReference type="ARBA" id="ARBA00005245"/>
    </source>
</evidence>
<dbReference type="PANTHER" id="PTHR13202">
    <property type="entry name" value="MICROSOMAL SIGNAL PEPTIDASE 12 KDA SUBUNIT"/>
    <property type="match status" value="1"/>
</dbReference>
<comment type="similarity">
    <text evidence="2">Belongs to the SPCS1 family.</text>
</comment>
<evidence type="ECO:0000256" key="8">
    <source>
        <dbReference type="ARBA" id="ARBA00032913"/>
    </source>
</evidence>
<evidence type="ECO:0000256" key="4">
    <source>
        <dbReference type="ARBA" id="ARBA00022692"/>
    </source>
</evidence>
<dbReference type="GO" id="GO:0005787">
    <property type="term" value="C:signal peptidase complex"/>
    <property type="evidence" value="ECO:0007669"/>
    <property type="project" value="InterPro"/>
</dbReference>
<feature type="transmembrane region" description="Helical" evidence="11">
    <location>
        <begin position="21"/>
        <end position="39"/>
    </location>
</feature>
<dbReference type="AlphaFoldDB" id="A0A0L0BZ22"/>
<dbReference type="OMA" id="IHLTLWT"/>
<dbReference type="GO" id="GO:0045047">
    <property type="term" value="P:protein targeting to ER"/>
    <property type="evidence" value="ECO:0007669"/>
    <property type="project" value="TreeGrafter"/>
</dbReference>
<keyword evidence="7 11" id="KW-0472">Membrane</keyword>
<evidence type="ECO:0000313" key="12">
    <source>
        <dbReference type="EMBL" id="KNC25260.1"/>
    </source>
</evidence>
<feature type="transmembrane region" description="Helical" evidence="11">
    <location>
        <begin position="45"/>
        <end position="66"/>
    </location>
</feature>